<protein>
    <submittedName>
        <fullName evidence="8">TIGR04283 family arsenosugar biosynthesis glycosyltransferase</fullName>
    </submittedName>
</protein>
<evidence type="ECO:0000256" key="5">
    <source>
        <dbReference type="ARBA" id="ARBA00023136"/>
    </source>
</evidence>
<feature type="domain" description="Glycosyltransferase 2-like" evidence="7">
    <location>
        <begin position="4"/>
        <end position="125"/>
    </location>
</feature>
<dbReference type="RefSeq" id="WP_237854623.1">
    <property type="nucleotide sequence ID" value="NZ_JAKLWS010000014.1"/>
</dbReference>
<accession>A0ABS9KEG9</accession>
<keyword evidence="4" id="KW-0808">Transferase</keyword>
<dbReference type="NCBIfam" id="TIGR04283">
    <property type="entry name" value="glyco_like_mftF"/>
    <property type="match status" value="1"/>
</dbReference>
<keyword evidence="6" id="KW-1133">Transmembrane helix</keyword>
<evidence type="ECO:0000256" key="6">
    <source>
        <dbReference type="SAM" id="Phobius"/>
    </source>
</evidence>
<sequence>MKISIIIPAYNEADSILNLLRYLKKYADDSVADILVVDGQSSDDTLQKVKEAGFECLLSPQKGRAAQMNLGARNSTGDILYFVHADSVPPETYADDIIKAVRDGAESGCYRFRFDSEAWPLKVNSWFTRFDFLFCRGGDQTLFIKKDVFESLNGFKNYQIMEDFELISRLRKRNTFRIFPGEVTVSHRKYIHNGYLKVNFINLVTFLMFFFGASQKTMIHAYKNLIAETRFG</sequence>
<comment type="caution">
    <text evidence="8">The sequence shown here is derived from an EMBL/GenBank/DDBJ whole genome shotgun (WGS) entry which is preliminary data.</text>
</comment>
<dbReference type="Gene3D" id="3.90.550.10">
    <property type="entry name" value="Spore Coat Polysaccharide Biosynthesis Protein SpsA, Chain A"/>
    <property type="match status" value="1"/>
</dbReference>
<keyword evidence="6" id="KW-0812">Transmembrane</keyword>
<evidence type="ECO:0000256" key="4">
    <source>
        <dbReference type="ARBA" id="ARBA00022679"/>
    </source>
</evidence>
<dbReference type="EMBL" id="JAKLWS010000014">
    <property type="protein sequence ID" value="MCG2589259.1"/>
    <property type="molecule type" value="Genomic_DNA"/>
</dbReference>
<evidence type="ECO:0000313" key="8">
    <source>
        <dbReference type="EMBL" id="MCG2589259.1"/>
    </source>
</evidence>
<reference evidence="8" key="2">
    <citation type="submission" date="2024-05" db="EMBL/GenBank/DDBJ databases">
        <title>Rhodohalobacter halophilus gen. nov., sp. nov., a moderately halophilic member of the family Balneolaceae.</title>
        <authorList>
            <person name="Xia J."/>
        </authorList>
    </citation>
    <scope>NUCLEOTIDE SEQUENCE</scope>
    <source>
        <strain evidence="8">WB101</strain>
    </source>
</reference>
<dbReference type="InterPro" id="IPR029044">
    <property type="entry name" value="Nucleotide-diphossugar_trans"/>
</dbReference>
<evidence type="ECO:0000256" key="3">
    <source>
        <dbReference type="ARBA" id="ARBA00022676"/>
    </source>
</evidence>
<gene>
    <name evidence="8" type="ORF">L6773_11835</name>
</gene>
<dbReference type="SUPFAM" id="SSF53448">
    <property type="entry name" value="Nucleotide-diphospho-sugar transferases"/>
    <property type="match status" value="1"/>
</dbReference>
<evidence type="ECO:0000256" key="2">
    <source>
        <dbReference type="ARBA" id="ARBA00022475"/>
    </source>
</evidence>
<dbReference type="PANTHER" id="PTHR43646:SF2">
    <property type="entry name" value="GLYCOSYLTRANSFERASE 2-LIKE DOMAIN-CONTAINING PROTEIN"/>
    <property type="match status" value="1"/>
</dbReference>
<evidence type="ECO:0000259" key="7">
    <source>
        <dbReference type="Pfam" id="PF00535"/>
    </source>
</evidence>
<dbReference type="PANTHER" id="PTHR43646">
    <property type="entry name" value="GLYCOSYLTRANSFERASE"/>
    <property type="match status" value="1"/>
</dbReference>
<evidence type="ECO:0000256" key="1">
    <source>
        <dbReference type="ARBA" id="ARBA00004236"/>
    </source>
</evidence>
<keyword evidence="9" id="KW-1185">Reference proteome</keyword>
<dbReference type="InterPro" id="IPR001173">
    <property type="entry name" value="Glyco_trans_2-like"/>
</dbReference>
<comment type="subcellular location">
    <subcellularLocation>
        <location evidence="1">Cell membrane</location>
    </subcellularLocation>
</comment>
<keyword evidence="5 6" id="KW-0472">Membrane</keyword>
<evidence type="ECO:0000313" key="9">
    <source>
        <dbReference type="Proteomes" id="UP001165366"/>
    </source>
</evidence>
<reference evidence="8" key="1">
    <citation type="submission" date="2022-01" db="EMBL/GenBank/DDBJ databases">
        <authorList>
            <person name="Wang Y."/>
        </authorList>
    </citation>
    <scope>NUCLEOTIDE SEQUENCE</scope>
    <source>
        <strain evidence="8">WB101</strain>
    </source>
</reference>
<dbReference type="Pfam" id="PF00535">
    <property type="entry name" value="Glycos_transf_2"/>
    <property type="match status" value="1"/>
</dbReference>
<name>A0ABS9KEG9_9BACT</name>
<dbReference type="Proteomes" id="UP001165366">
    <property type="component" value="Unassembled WGS sequence"/>
</dbReference>
<keyword evidence="3" id="KW-0328">Glycosyltransferase</keyword>
<dbReference type="CDD" id="cd02522">
    <property type="entry name" value="GT_2_like_a"/>
    <property type="match status" value="1"/>
</dbReference>
<proteinExistence type="predicted"/>
<keyword evidence="2" id="KW-1003">Cell membrane</keyword>
<organism evidence="8 9">
    <name type="scientific">Rhodohalobacter sulfatireducens</name>
    <dbReference type="NCBI Taxonomy" id="2911366"/>
    <lineage>
        <taxon>Bacteria</taxon>
        <taxon>Pseudomonadati</taxon>
        <taxon>Balneolota</taxon>
        <taxon>Balneolia</taxon>
        <taxon>Balneolales</taxon>
        <taxon>Balneolaceae</taxon>
        <taxon>Rhodohalobacter</taxon>
    </lineage>
</organism>
<dbReference type="InterPro" id="IPR026461">
    <property type="entry name" value="Trfase_2_rSAM/seldom_assoc"/>
</dbReference>
<feature type="transmembrane region" description="Helical" evidence="6">
    <location>
        <begin position="194"/>
        <end position="213"/>
    </location>
</feature>